<keyword evidence="2" id="KW-1185">Reference proteome</keyword>
<dbReference type="EMBL" id="JAFNEN010000038">
    <property type="protein sequence ID" value="KAG8198551.1"/>
    <property type="molecule type" value="Genomic_DNA"/>
</dbReference>
<dbReference type="AlphaFoldDB" id="A0AAV6VSQ8"/>
<evidence type="ECO:0000313" key="2">
    <source>
        <dbReference type="Proteomes" id="UP000827092"/>
    </source>
</evidence>
<name>A0AAV6VSQ8_9ARAC</name>
<proteinExistence type="predicted"/>
<dbReference type="Proteomes" id="UP000827092">
    <property type="component" value="Unassembled WGS sequence"/>
</dbReference>
<accession>A0AAV6VSQ8</accession>
<protein>
    <submittedName>
        <fullName evidence="1">Uncharacterized protein</fullName>
    </submittedName>
</protein>
<sequence>MARLGQTWDKLREEIMESIEENGFLLKIAEEEFGEIPFRNAVYRMFQNQMMEDWDLEREDASKIEERRKAIHRRVIERERFVITRTREYLETKVKMEELQSERVNPDLDYIFENLKYSSREDEIDAFVKAFERNLFISCEVDLENLLHDRNLIFKKILLTLQNAPRKALYRRYDNLTKAIQRIMARTGDKYTRFLCEDLHVVFVNIRKKIQNIVRFVPLDLGFSGENIKFVFISGRKGREEERIRTFLLLNHQTFAASLVRKSSAFGLA</sequence>
<comment type="caution">
    <text evidence="1">The sequence shown here is derived from an EMBL/GenBank/DDBJ whole genome shotgun (WGS) entry which is preliminary data.</text>
</comment>
<evidence type="ECO:0000313" key="1">
    <source>
        <dbReference type="EMBL" id="KAG8198551.1"/>
    </source>
</evidence>
<reference evidence="1 2" key="1">
    <citation type="journal article" date="2022" name="Nat. Ecol. Evol.">
        <title>A masculinizing supergene underlies an exaggerated male reproductive morph in a spider.</title>
        <authorList>
            <person name="Hendrickx F."/>
            <person name="De Corte Z."/>
            <person name="Sonet G."/>
            <person name="Van Belleghem S.M."/>
            <person name="Kostlbacher S."/>
            <person name="Vangestel C."/>
        </authorList>
    </citation>
    <scope>NUCLEOTIDE SEQUENCE [LARGE SCALE GENOMIC DNA]</scope>
    <source>
        <strain evidence="1">W744_W776</strain>
    </source>
</reference>
<organism evidence="1 2">
    <name type="scientific">Oedothorax gibbosus</name>
    <dbReference type="NCBI Taxonomy" id="931172"/>
    <lineage>
        <taxon>Eukaryota</taxon>
        <taxon>Metazoa</taxon>
        <taxon>Ecdysozoa</taxon>
        <taxon>Arthropoda</taxon>
        <taxon>Chelicerata</taxon>
        <taxon>Arachnida</taxon>
        <taxon>Araneae</taxon>
        <taxon>Araneomorphae</taxon>
        <taxon>Entelegynae</taxon>
        <taxon>Araneoidea</taxon>
        <taxon>Linyphiidae</taxon>
        <taxon>Erigoninae</taxon>
        <taxon>Oedothorax</taxon>
    </lineage>
</organism>
<gene>
    <name evidence="1" type="ORF">JTE90_026452</name>
</gene>